<dbReference type="AlphaFoldDB" id="A0A517R501"/>
<evidence type="ECO:0000256" key="1">
    <source>
        <dbReference type="SAM" id="MobiDB-lite"/>
    </source>
</evidence>
<protein>
    <submittedName>
        <fullName evidence="2">Uncharacterized protein</fullName>
    </submittedName>
</protein>
<dbReference type="EMBL" id="CP036268">
    <property type="protein sequence ID" value="QDT38966.1"/>
    <property type="molecule type" value="Genomic_DNA"/>
</dbReference>
<proteinExistence type="predicted"/>
<dbReference type="KEGG" id="svp:Pan189_33660"/>
<gene>
    <name evidence="2" type="ORF">Pan189_33660</name>
</gene>
<feature type="compositionally biased region" description="Basic residues" evidence="1">
    <location>
        <begin position="23"/>
        <end position="32"/>
    </location>
</feature>
<dbReference type="RefSeq" id="WP_369299124.1">
    <property type="nucleotide sequence ID" value="NZ_CP036268.1"/>
</dbReference>
<dbReference type="Proteomes" id="UP000317318">
    <property type="component" value="Chromosome"/>
</dbReference>
<sequence>MAKTQRKLKKANHGKRPASAQARRSKRAKIKT</sequence>
<keyword evidence="3" id="KW-1185">Reference proteome</keyword>
<name>A0A517R501_9PLAN</name>
<evidence type="ECO:0000313" key="2">
    <source>
        <dbReference type="EMBL" id="QDT38966.1"/>
    </source>
</evidence>
<accession>A0A517R501</accession>
<organism evidence="2 3">
    <name type="scientific">Stratiformator vulcanicus</name>
    <dbReference type="NCBI Taxonomy" id="2527980"/>
    <lineage>
        <taxon>Bacteria</taxon>
        <taxon>Pseudomonadati</taxon>
        <taxon>Planctomycetota</taxon>
        <taxon>Planctomycetia</taxon>
        <taxon>Planctomycetales</taxon>
        <taxon>Planctomycetaceae</taxon>
        <taxon>Stratiformator</taxon>
    </lineage>
</organism>
<feature type="region of interest" description="Disordered" evidence="1">
    <location>
        <begin position="1"/>
        <end position="32"/>
    </location>
</feature>
<evidence type="ECO:0000313" key="3">
    <source>
        <dbReference type="Proteomes" id="UP000317318"/>
    </source>
</evidence>
<feature type="compositionally biased region" description="Basic residues" evidence="1">
    <location>
        <begin position="1"/>
        <end position="16"/>
    </location>
</feature>
<reference evidence="2 3" key="1">
    <citation type="submission" date="2019-02" db="EMBL/GenBank/DDBJ databases">
        <title>Deep-cultivation of Planctomycetes and their phenomic and genomic characterization uncovers novel biology.</title>
        <authorList>
            <person name="Wiegand S."/>
            <person name="Jogler M."/>
            <person name="Boedeker C."/>
            <person name="Pinto D."/>
            <person name="Vollmers J."/>
            <person name="Rivas-Marin E."/>
            <person name="Kohn T."/>
            <person name="Peeters S.H."/>
            <person name="Heuer A."/>
            <person name="Rast P."/>
            <person name="Oberbeckmann S."/>
            <person name="Bunk B."/>
            <person name="Jeske O."/>
            <person name="Meyerdierks A."/>
            <person name="Storesund J.E."/>
            <person name="Kallscheuer N."/>
            <person name="Luecker S."/>
            <person name="Lage O.M."/>
            <person name="Pohl T."/>
            <person name="Merkel B.J."/>
            <person name="Hornburger P."/>
            <person name="Mueller R.-W."/>
            <person name="Bruemmer F."/>
            <person name="Labrenz M."/>
            <person name="Spormann A.M."/>
            <person name="Op den Camp H."/>
            <person name="Overmann J."/>
            <person name="Amann R."/>
            <person name="Jetten M.S.M."/>
            <person name="Mascher T."/>
            <person name="Medema M.H."/>
            <person name="Devos D.P."/>
            <person name="Kaster A.-K."/>
            <person name="Ovreas L."/>
            <person name="Rohde M."/>
            <person name="Galperin M.Y."/>
            <person name="Jogler C."/>
        </authorList>
    </citation>
    <scope>NUCLEOTIDE SEQUENCE [LARGE SCALE GENOMIC DNA]</scope>
    <source>
        <strain evidence="2 3">Pan189</strain>
    </source>
</reference>
<dbReference type="NCBIfam" id="NF047429">
    <property type="entry name" value="ribo_Plancto_bL37"/>
    <property type="match status" value="1"/>
</dbReference>